<gene>
    <name evidence="2" type="ORF">HMI49_29125</name>
</gene>
<name>A0A3A8I2G7_9BACT</name>
<feature type="signal peptide" evidence="1">
    <location>
        <begin position="1"/>
        <end position="19"/>
    </location>
</feature>
<dbReference type="EMBL" id="JABFJV010000214">
    <property type="protein sequence ID" value="NOK37264.1"/>
    <property type="molecule type" value="Genomic_DNA"/>
</dbReference>
<protein>
    <recommendedName>
        <fullName evidence="4">Lipoprotein</fullName>
    </recommendedName>
</protein>
<feature type="chain" id="PRO_5044076033" description="Lipoprotein" evidence="1">
    <location>
        <begin position="20"/>
        <end position="98"/>
    </location>
</feature>
<evidence type="ECO:0000313" key="3">
    <source>
        <dbReference type="Proteomes" id="UP000563426"/>
    </source>
</evidence>
<dbReference type="PROSITE" id="PS51257">
    <property type="entry name" value="PROKAR_LIPOPROTEIN"/>
    <property type="match status" value="1"/>
</dbReference>
<evidence type="ECO:0008006" key="4">
    <source>
        <dbReference type="Google" id="ProtNLM"/>
    </source>
</evidence>
<evidence type="ECO:0000313" key="2">
    <source>
        <dbReference type="EMBL" id="NOK37264.1"/>
    </source>
</evidence>
<dbReference type="OrthoDB" id="5514530at2"/>
<accession>A0A3A8I2G7</accession>
<keyword evidence="1" id="KW-0732">Signal</keyword>
<evidence type="ECO:0000256" key="1">
    <source>
        <dbReference type="SAM" id="SignalP"/>
    </source>
</evidence>
<dbReference type="AlphaFoldDB" id="A0A3A8I2G7"/>
<keyword evidence="3" id="KW-1185">Reference proteome</keyword>
<organism evidence="2 3">
    <name type="scientific">Corallococcus exercitus</name>
    <dbReference type="NCBI Taxonomy" id="2316736"/>
    <lineage>
        <taxon>Bacteria</taxon>
        <taxon>Pseudomonadati</taxon>
        <taxon>Myxococcota</taxon>
        <taxon>Myxococcia</taxon>
        <taxon>Myxococcales</taxon>
        <taxon>Cystobacterineae</taxon>
        <taxon>Myxococcaceae</taxon>
        <taxon>Corallococcus</taxon>
    </lineage>
</organism>
<reference evidence="2 3" key="1">
    <citation type="submission" date="2020-05" db="EMBL/GenBank/DDBJ databases">
        <authorList>
            <person name="Whitworth D."/>
        </authorList>
    </citation>
    <scope>NUCLEOTIDE SEQUENCE [LARGE SCALE GENOMIC DNA]</scope>
    <source>
        <strain evidence="2 3">AB043B</strain>
    </source>
</reference>
<proteinExistence type="predicted"/>
<comment type="caution">
    <text evidence="2">The sequence shown here is derived from an EMBL/GenBank/DDBJ whole genome shotgun (WGS) entry which is preliminary data.</text>
</comment>
<dbReference type="Proteomes" id="UP000563426">
    <property type="component" value="Unassembled WGS sequence"/>
</dbReference>
<dbReference type="RefSeq" id="WP_120527751.1">
    <property type="nucleotide sequence ID" value="NZ_JABFJV010000214.1"/>
</dbReference>
<sequence length="98" mass="10800">MRIQSILSGVVLTAGLMLAGCGGVEPTEEARQPDLATRKDQLPPCSGTEQYSRVFYSDPGFTNEVGRWRCYCGEGSAWVSGQWQGAPYSREEDVLECY</sequence>